<feature type="region of interest" description="Disordered" evidence="1">
    <location>
        <begin position="579"/>
        <end position="604"/>
    </location>
</feature>
<sequence length="604" mass="66877">MVDQHAPLGFFCQLLGMDYDQLFTEFNVRVTRQACFSAEVSQVATIEGSEASRVDGLNGLKGQNSALKEEKNVSFLEGTCSQLCYEVSDYKLFKEKIKVVQNEQVKVLSDKVAELNSNLMGMALQLDEEFYLRFLTTIAGWKGAIGRAIDKGMQDRLAEGIDHGKARRGLVDMESQKDASMVNIMGLLHLDGLAAETLEADHLQPSPKQLMLPIHRLVDQVVIGETSLSFSLDVVYARVRRIQGDATSQCLSIIDAMVPLIEPLSAENLIGEASTSRIPAMAMTTAFHSDEPGIVQAQGQAHVGGVAIRKPVAEATCPFPVVEGKDNTSANVVREIPSHADAETGADTYKTLDNTTQNLGSRVFTLELRDLPRKINQTINAVVKEAIHIALQAPLRDHFRELPEAYIKEILHQLMFESGSYKSLPEHITLYEALEEFMEWETGTSSLPKKTSLERDVQSTPQSNQPVEDVPMPNDVNIFDSEETNTTHLPKIKARPDWLKPLPEEDRPETLETDLIIPATDLLEAENNWADALAKSYKYPEENKLLSKTGDMGSFIKWFCKRIGKNKLSKSDLKGPTFKGHRLAPDMSKPLPIGGLPGQVTIPP</sequence>
<evidence type="ECO:0000256" key="1">
    <source>
        <dbReference type="SAM" id="MobiDB-lite"/>
    </source>
</evidence>
<comment type="caution">
    <text evidence="2">The sequence shown here is derived from an EMBL/GenBank/DDBJ whole genome shotgun (WGS) entry which is preliminary data.</text>
</comment>
<dbReference type="EMBL" id="BKCJ010010988">
    <property type="protein sequence ID" value="GEU94063.1"/>
    <property type="molecule type" value="Genomic_DNA"/>
</dbReference>
<accession>A0A6L2P6J9</accession>
<name>A0A6L2P6J9_TANCI</name>
<proteinExistence type="predicted"/>
<protein>
    <submittedName>
        <fullName evidence="2">Uncharacterized protein</fullName>
    </submittedName>
</protein>
<feature type="region of interest" description="Disordered" evidence="1">
    <location>
        <begin position="445"/>
        <end position="472"/>
    </location>
</feature>
<organism evidence="2">
    <name type="scientific">Tanacetum cinerariifolium</name>
    <name type="common">Dalmatian daisy</name>
    <name type="synonym">Chrysanthemum cinerariifolium</name>
    <dbReference type="NCBI Taxonomy" id="118510"/>
    <lineage>
        <taxon>Eukaryota</taxon>
        <taxon>Viridiplantae</taxon>
        <taxon>Streptophyta</taxon>
        <taxon>Embryophyta</taxon>
        <taxon>Tracheophyta</taxon>
        <taxon>Spermatophyta</taxon>
        <taxon>Magnoliopsida</taxon>
        <taxon>eudicotyledons</taxon>
        <taxon>Gunneridae</taxon>
        <taxon>Pentapetalae</taxon>
        <taxon>asterids</taxon>
        <taxon>campanulids</taxon>
        <taxon>Asterales</taxon>
        <taxon>Asteraceae</taxon>
        <taxon>Asteroideae</taxon>
        <taxon>Anthemideae</taxon>
        <taxon>Anthemidinae</taxon>
        <taxon>Tanacetum</taxon>
    </lineage>
</organism>
<reference evidence="2" key="1">
    <citation type="journal article" date="2019" name="Sci. Rep.">
        <title>Draft genome of Tanacetum cinerariifolium, the natural source of mosquito coil.</title>
        <authorList>
            <person name="Yamashiro T."/>
            <person name="Shiraishi A."/>
            <person name="Satake H."/>
            <person name="Nakayama K."/>
        </authorList>
    </citation>
    <scope>NUCLEOTIDE SEQUENCE</scope>
</reference>
<dbReference type="AlphaFoldDB" id="A0A6L2P6J9"/>
<gene>
    <name evidence="2" type="ORF">Tci_066041</name>
</gene>
<evidence type="ECO:0000313" key="2">
    <source>
        <dbReference type="EMBL" id="GEU94063.1"/>
    </source>
</evidence>